<evidence type="ECO:0000256" key="1">
    <source>
        <dbReference type="SAM" id="MobiDB-lite"/>
    </source>
</evidence>
<evidence type="ECO:0000313" key="3">
    <source>
        <dbReference type="EMBL" id="MFC3050350.1"/>
    </source>
</evidence>
<accession>A0ABV7D0D3</accession>
<sequence>MRGLNKKMKQLSTLCPAGTALVVLLTGLITACSPSPYAPTTRSQDSENYSSYMQQTIEAAMCEGRADDVVKQLTSEPLASPIDRFYLALALEESGHPSRAQGLYAQLMQAGYDGYVRIKCGREAMVDGSLSEEAARRLATVARNLAVLDANLRPEPRLPEGLPEREPKKETSGTTTTYNGPPIDVTRPDSQSPFGQWFSHLASYSSFESAVSHKSTLEAKYPALQGILDQWETVVKGKTAIRLGIRSRDKADAQAFCTAVKSQGEYCAVIDTAL</sequence>
<evidence type="ECO:0008006" key="5">
    <source>
        <dbReference type="Google" id="ProtNLM"/>
    </source>
</evidence>
<name>A0ABV7D0D3_9PROT</name>
<dbReference type="RefSeq" id="WP_194214747.1">
    <property type="nucleotide sequence ID" value="NZ_CP061205.1"/>
</dbReference>
<dbReference type="EMBL" id="JBHRSL010000001">
    <property type="protein sequence ID" value="MFC3050350.1"/>
    <property type="molecule type" value="Genomic_DNA"/>
</dbReference>
<comment type="caution">
    <text evidence="3">The sequence shown here is derived from an EMBL/GenBank/DDBJ whole genome shotgun (WGS) entry which is preliminary data.</text>
</comment>
<proteinExistence type="predicted"/>
<feature type="region of interest" description="Disordered" evidence="1">
    <location>
        <begin position="154"/>
        <end position="185"/>
    </location>
</feature>
<organism evidence="3 4">
    <name type="scientific">Kordiimonas pumila</name>
    <dbReference type="NCBI Taxonomy" id="2161677"/>
    <lineage>
        <taxon>Bacteria</taxon>
        <taxon>Pseudomonadati</taxon>
        <taxon>Pseudomonadota</taxon>
        <taxon>Alphaproteobacteria</taxon>
        <taxon>Kordiimonadales</taxon>
        <taxon>Kordiimonadaceae</taxon>
        <taxon>Kordiimonas</taxon>
    </lineage>
</organism>
<feature type="compositionally biased region" description="Basic and acidic residues" evidence="1">
    <location>
        <begin position="154"/>
        <end position="171"/>
    </location>
</feature>
<feature type="chain" id="PRO_5045573037" description="SPOR domain-containing protein" evidence="2">
    <location>
        <begin position="32"/>
        <end position="274"/>
    </location>
</feature>
<evidence type="ECO:0000256" key="2">
    <source>
        <dbReference type="SAM" id="SignalP"/>
    </source>
</evidence>
<dbReference type="PROSITE" id="PS51257">
    <property type="entry name" value="PROKAR_LIPOPROTEIN"/>
    <property type="match status" value="1"/>
</dbReference>
<protein>
    <recommendedName>
        <fullName evidence="5">SPOR domain-containing protein</fullName>
    </recommendedName>
</protein>
<dbReference type="Proteomes" id="UP001595444">
    <property type="component" value="Unassembled WGS sequence"/>
</dbReference>
<evidence type="ECO:0000313" key="4">
    <source>
        <dbReference type="Proteomes" id="UP001595444"/>
    </source>
</evidence>
<gene>
    <name evidence="3" type="ORF">ACFOKA_00375</name>
</gene>
<feature type="signal peptide" evidence="2">
    <location>
        <begin position="1"/>
        <end position="31"/>
    </location>
</feature>
<keyword evidence="4" id="KW-1185">Reference proteome</keyword>
<keyword evidence="2" id="KW-0732">Signal</keyword>
<reference evidence="4" key="1">
    <citation type="journal article" date="2019" name="Int. J. Syst. Evol. Microbiol.">
        <title>The Global Catalogue of Microorganisms (GCM) 10K type strain sequencing project: providing services to taxonomists for standard genome sequencing and annotation.</title>
        <authorList>
            <consortium name="The Broad Institute Genomics Platform"/>
            <consortium name="The Broad Institute Genome Sequencing Center for Infectious Disease"/>
            <person name="Wu L."/>
            <person name="Ma J."/>
        </authorList>
    </citation>
    <scope>NUCLEOTIDE SEQUENCE [LARGE SCALE GENOMIC DNA]</scope>
    <source>
        <strain evidence="4">KCTC 62164</strain>
    </source>
</reference>